<dbReference type="RefSeq" id="WP_132069085.1">
    <property type="nucleotide sequence ID" value="NZ_SMLH01000001.1"/>
</dbReference>
<keyword evidence="1" id="KW-0472">Membrane</keyword>
<accession>A0ABY2DX65</accession>
<evidence type="ECO:0000256" key="1">
    <source>
        <dbReference type="SAM" id="Phobius"/>
    </source>
</evidence>
<evidence type="ECO:0000313" key="3">
    <source>
        <dbReference type="Proteomes" id="UP000294685"/>
    </source>
</evidence>
<protein>
    <recommendedName>
        <fullName evidence="4">Polysaccharide chain length determinant N-terminal domain-containing protein</fullName>
    </recommendedName>
</protein>
<evidence type="ECO:0000313" key="2">
    <source>
        <dbReference type="EMBL" id="TDE31517.1"/>
    </source>
</evidence>
<feature type="transmembrane region" description="Helical" evidence="1">
    <location>
        <begin position="298"/>
        <end position="318"/>
    </location>
</feature>
<keyword evidence="1" id="KW-1133">Transmembrane helix</keyword>
<keyword evidence="3" id="KW-1185">Reference proteome</keyword>
<sequence length="329" mass="37849">MSKNQPNNQEDQEIDLMQIFKKIGSFFKNINTFLFRCIQFFVKNAIVVSILLVIGVGLGFYLDATKKIYNHQIIVTPNFGSTDYLYSKIDLIESKIQEGDTAFLKEFLGIKKPKELIKIEINPIADVYKFIENKPENFELIKLMAEDGDIKKTVEDNLTSKNYTFHKVSFITGKLINNKETVQPLLDFLNETDYYKIIQKEEINNIQIKMIQNDSIISQINGVLNGFSNRVNGATKSEKLVYYNENTQLNDIIKTKEVLINEQGTHRVSLIGLDKIVKENSSTLNIENKSSVNGKLKFVLPMLFILGFILFRLFIAFYRKQALKALQNS</sequence>
<name>A0ABY2DX65_9FLAO</name>
<evidence type="ECO:0008006" key="4">
    <source>
        <dbReference type="Google" id="ProtNLM"/>
    </source>
</evidence>
<reference evidence="2 3" key="1">
    <citation type="submission" date="2019-03" db="EMBL/GenBank/DDBJ databases">
        <title>Novel species of Flavobacterium.</title>
        <authorList>
            <person name="Liu Q."/>
            <person name="Xin Y.-H."/>
        </authorList>
    </citation>
    <scope>NUCLEOTIDE SEQUENCE [LARGE SCALE GENOMIC DNA]</scope>
    <source>
        <strain evidence="2 3">LB2P22</strain>
    </source>
</reference>
<dbReference type="EMBL" id="SMLH01000001">
    <property type="protein sequence ID" value="TDE31517.1"/>
    <property type="molecule type" value="Genomic_DNA"/>
</dbReference>
<feature type="transmembrane region" description="Helical" evidence="1">
    <location>
        <begin position="40"/>
        <end position="62"/>
    </location>
</feature>
<organism evidence="2 3">
    <name type="scientific">Flavobacterium ranwuense</name>
    <dbReference type="NCBI Taxonomy" id="2541725"/>
    <lineage>
        <taxon>Bacteria</taxon>
        <taxon>Pseudomonadati</taxon>
        <taxon>Bacteroidota</taxon>
        <taxon>Flavobacteriia</taxon>
        <taxon>Flavobacteriales</taxon>
        <taxon>Flavobacteriaceae</taxon>
        <taxon>Flavobacterium</taxon>
    </lineage>
</organism>
<gene>
    <name evidence="2" type="ORF">E0I61_02125</name>
</gene>
<proteinExistence type="predicted"/>
<dbReference type="Proteomes" id="UP000294685">
    <property type="component" value="Unassembled WGS sequence"/>
</dbReference>
<keyword evidence="1" id="KW-0812">Transmembrane</keyword>
<comment type="caution">
    <text evidence="2">The sequence shown here is derived from an EMBL/GenBank/DDBJ whole genome shotgun (WGS) entry which is preliminary data.</text>
</comment>